<sequence>MMVKGFLLKDQEEQEYLLAIQPATHGMFERLIVRQKVDGGWVELNGNAQGAWQPRTQAITAVLGYLQRLWDTSKPVTVREN</sequence>
<evidence type="ECO:0000313" key="2">
    <source>
        <dbReference type="Proteomes" id="UP000675880"/>
    </source>
</evidence>
<proteinExistence type="predicted"/>
<name>A0ABM8QDN8_9BACT</name>
<dbReference type="EMBL" id="CAJNBJ010000001">
    <property type="protein sequence ID" value="CAE6691616.1"/>
    <property type="molecule type" value="Genomic_DNA"/>
</dbReference>
<dbReference type="Proteomes" id="UP000675880">
    <property type="component" value="Unassembled WGS sequence"/>
</dbReference>
<keyword evidence="2" id="KW-1185">Reference proteome</keyword>
<dbReference type="RefSeq" id="WP_213040169.1">
    <property type="nucleotide sequence ID" value="NZ_CAJNBJ010000001.1"/>
</dbReference>
<gene>
    <name evidence="1" type="ORF">NSPZN2_10249</name>
</gene>
<accession>A0ABM8QDN8</accession>
<evidence type="ECO:0000313" key="1">
    <source>
        <dbReference type="EMBL" id="CAE6691616.1"/>
    </source>
</evidence>
<comment type="caution">
    <text evidence="1">The sequence shown here is derived from an EMBL/GenBank/DDBJ whole genome shotgun (WGS) entry which is preliminary data.</text>
</comment>
<reference evidence="1 2" key="1">
    <citation type="submission" date="2021-02" db="EMBL/GenBank/DDBJ databases">
        <authorList>
            <person name="Han P."/>
        </authorList>
    </citation>
    <scope>NUCLEOTIDE SEQUENCE [LARGE SCALE GENOMIC DNA]</scope>
    <source>
        <strain evidence="1">Candidatus Nitrospira sp. ZN2</strain>
    </source>
</reference>
<protein>
    <submittedName>
        <fullName evidence="1">Uncharacterized protein</fullName>
    </submittedName>
</protein>
<organism evidence="1 2">
    <name type="scientific">Nitrospira defluvii</name>
    <dbReference type="NCBI Taxonomy" id="330214"/>
    <lineage>
        <taxon>Bacteria</taxon>
        <taxon>Pseudomonadati</taxon>
        <taxon>Nitrospirota</taxon>
        <taxon>Nitrospiria</taxon>
        <taxon>Nitrospirales</taxon>
        <taxon>Nitrospiraceae</taxon>
        <taxon>Nitrospira</taxon>
    </lineage>
</organism>